<reference evidence="2 3" key="1">
    <citation type="journal article" date="2020" name="BMC Genomics">
        <title>Intraspecific diversification of the crop wild relative Brassica cretica Lam. using demographic model selection.</title>
        <authorList>
            <person name="Kioukis A."/>
            <person name="Michalopoulou V.A."/>
            <person name="Briers L."/>
            <person name="Pirintsos S."/>
            <person name="Studholme D.J."/>
            <person name="Pavlidis P."/>
            <person name="Sarris P.F."/>
        </authorList>
    </citation>
    <scope>NUCLEOTIDE SEQUENCE [LARGE SCALE GENOMIC DNA]</scope>
    <source>
        <strain evidence="3">cv. PFS-1207/04</strain>
    </source>
</reference>
<dbReference type="EMBL" id="QGKV02001507">
    <property type="protein sequence ID" value="KAF3529732.1"/>
    <property type="molecule type" value="Genomic_DNA"/>
</dbReference>
<gene>
    <name evidence="2" type="ORF">DY000_02042421</name>
</gene>
<proteinExistence type="predicted"/>
<feature type="compositionally biased region" description="Low complexity" evidence="1">
    <location>
        <begin position="102"/>
        <end position="112"/>
    </location>
</feature>
<protein>
    <recommendedName>
        <fullName evidence="4">Protein kinase domain-containing protein</fullName>
    </recommendedName>
</protein>
<evidence type="ECO:0000256" key="1">
    <source>
        <dbReference type="SAM" id="MobiDB-lite"/>
    </source>
</evidence>
<evidence type="ECO:0008006" key="4">
    <source>
        <dbReference type="Google" id="ProtNLM"/>
    </source>
</evidence>
<comment type="caution">
    <text evidence="2">The sequence shown here is derived from an EMBL/GenBank/DDBJ whole genome shotgun (WGS) entry which is preliminary data.</text>
</comment>
<keyword evidence="3" id="KW-1185">Reference proteome</keyword>
<feature type="region of interest" description="Disordered" evidence="1">
    <location>
        <begin position="74"/>
        <end position="116"/>
    </location>
</feature>
<dbReference type="Proteomes" id="UP000266723">
    <property type="component" value="Unassembled WGS sequence"/>
</dbReference>
<evidence type="ECO:0000313" key="3">
    <source>
        <dbReference type="Proteomes" id="UP000266723"/>
    </source>
</evidence>
<name>A0ABQ7BBN6_BRACR</name>
<accession>A0ABQ7BBN6</accession>
<organism evidence="2 3">
    <name type="scientific">Brassica cretica</name>
    <name type="common">Mustard</name>
    <dbReference type="NCBI Taxonomy" id="69181"/>
    <lineage>
        <taxon>Eukaryota</taxon>
        <taxon>Viridiplantae</taxon>
        <taxon>Streptophyta</taxon>
        <taxon>Embryophyta</taxon>
        <taxon>Tracheophyta</taxon>
        <taxon>Spermatophyta</taxon>
        <taxon>Magnoliopsida</taxon>
        <taxon>eudicotyledons</taxon>
        <taxon>Gunneridae</taxon>
        <taxon>Pentapetalae</taxon>
        <taxon>rosids</taxon>
        <taxon>malvids</taxon>
        <taxon>Brassicales</taxon>
        <taxon>Brassicaceae</taxon>
        <taxon>Brassiceae</taxon>
        <taxon>Brassica</taxon>
    </lineage>
</organism>
<evidence type="ECO:0000313" key="2">
    <source>
        <dbReference type="EMBL" id="KAF3529732.1"/>
    </source>
</evidence>
<sequence>MSNKTMSTEEDNNVVVDDSSSLEFVSFLGPGGFGYVSIMRDSKYRFCAEKSSLMDFLKSLEKELRIMLCSAQGVPDPSSEDLGLFNLSSQTRRSQTARDPRSQQSDSSRQHQLAFRSVPARGSSLWWSIQPYLRYSAQLDTKLDSQHVRDPSQLQSVRDSTISACDLSNDQFQLATRSVPARDDQQAIRSRLFFIRWSIQPDLRFR</sequence>